<protein>
    <submittedName>
        <fullName evidence="2">Uncharacterized protein</fullName>
    </submittedName>
</protein>
<evidence type="ECO:0000313" key="3">
    <source>
        <dbReference type="Proteomes" id="UP000026961"/>
    </source>
</evidence>
<evidence type="ECO:0000313" key="2">
    <source>
        <dbReference type="EnsemblPlants" id="OGLUM02G05550.1"/>
    </source>
</evidence>
<keyword evidence="3" id="KW-1185">Reference proteome</keyword>
<name>A0A0D9YN19_9ORYZ</name>
<sequence length="200" mass="20674">MVGSLGTPVDDGDGGNAGSAWMMHGHSAASGSMAMAASSVAAGARTDTLLTGRSLGTCEREGPRPSQSGEGGAISSISRKYGGQNGKFAPKEENDTNDLFLSLFLFPLGESSSLLSGLQKSKRGGEAKPTQPHANPLGIRLGFPPLPLPLAAAARRILLRRRRAAGVGAASWSDQLFLLLSGSDNQGISCTRMNSLPRLK</sequence>
<dbReference type="Proteomes" id="UP000026961">
    <property type="component" value="Chromosome 2"/>
</dbReference>
<organism evidence="2">
    <name type="scientific">Oryza glumipatula</name>
    <dbReference type="NCBI Taxonomy" id="40148"/>
    <lineage>
        <taxon>Eukaryota</taxon>
        <taxon>Viridiplantae</taxon>
        <taxon>Streptophyta</taxon>
        <taxon>Embryophyta</taxon>
        <taxon>Tracheophyta</taxon>
        <taxon>Spermatophyta</taxon>
        <taxon>Magnoliopsida</taxon>
        <taxon>Liliopsida</taxon>
        <taxon>Poales</taxon>
        <taxon>Poaceae</taxon>
        <taxon>BOP clade</taxon>
        <taxon>Oryzoideae</taxon>
        <taxon>Oryzeae</taxon>
        <taxon>Oryzinae</taxon>
        <taxon>Oryza</taxon>
    </lineage>
</organism>
<dbReference type="EnsemblPlants" id="OGLUM02G05550.1">
    <property type="protein sequence ID" value="OGLUM02G05550.1"/>
    <property type="gene ID" value="OGLUM02G05550"/>
</dbReference>
<reference evidence="2" key="2">
    <citation type="submission" date="2018-05" db="EMBL/GenBank/DDBJ databases">
        <title>OgluRS3 (Oryza glumaepatula Reference Sequence Version 3).</title>
        <authorList>
            <person name="Zhang J."/>
            <person name="Kudrna D."/>
            <person name="Lee S."/>
            <person name="Talag J."/>
            <person name="Welchert J."/>
            <person name="Wing R.A."/>
        </authorList>
    </citation>
    <scope>NUCLEOTIDE SEQUENCE [LARGE SCALE GENOMIC DNA]</scope>
</reference>
<evidence type="ECO:0000256" key="1">
    <source>
        <dbReference type="SAM" id="MobiDB-lite"/>
    </source>
</evidence>
<reference evidence="2" key="1">
    <citation type="submission" date="2015-04" db="UniProtKB">
        <authorList>
            <consortium name="EnsemblPlants"/>
        </authorList>
    </citation>
    <scope>IDENTIFICATION</scope>
</reference>
<feature type="region of interest" description="Disordered" evidence="1">
    <location>
        <begin position="51"/>
        <end position="93"/>
    </location>
</feature>
<dbReference type="Gramene" id="OGLUM02G05550.1">
    <property type="protein sequence ID" value="OGLUM02G05550.1"/>
    <property type="gene ID" value="OGLUM02G05550"/>
</dbReference>
<proteinExistence type="predicted"/>
<dbReference type="HOGENOM" id="CLU_1368084_0_0_1"/>
<dbReference type="AlphaFoldDB" id="A0A0D9YN19"/>
<accession>A0A0D9YN19</accession>
<feature type="region of interest" description="Disordered" evidence="1">
    <location>
        <begin position="117"/>
        <end position="136"/>
    </location>
</feature>